<proteinExistence type="predicted"/>
<dbReference type="STRING" id="1297750.SAMN05444405_104127"/>
<name>A0A1M4XTA7_9BACE</name>
<feature type="chain" id="PRO_5012725333" description="CBM20 domain-containing protein" evidence="1">
    <location>
        <begin position="26"/>
        <end position="250"/>
    </location>
</feature>
<dbReference type="GO" id="GO:0030246">
    <property type="term" value="F:carbohydrate binding"/>
    <property type="evidence" value="ECO:0007669"/>
    <property type="project" value="InterPro"/>
</dbReference>
<evidence type="ECO:0000313" key="2">
    <source>
        <dbReference type="EMBL" id="SHE96834.1"/>
    </source>
</evidence>
<keyword evidence="3" id="KW-1185">Reference proteome</keyword>
<organism evidence="2 3">
    <name type="scientific">Bacteroides luti</name>
    <dbReference type="NCBI Taxonomy" id="1297750"/>
    <lineage>
        <taxon>Bacteria</taxon>
        <taxon>Pseudomonadati</taxon>
        <taxon>Bacteroidota</taxon>
        <taxon>Bacteroidia</taxon>
        <taxon>Bacteroidales</taxon>
        <taxon>Bacteroidaceae</taxon>
        <taxon>Bacteroides</taxon>
    </lineage>
</organism>
<accession>A0A1M4XTA7</accession>
<evidence type="ECO:0000256" key="1">
    <source>
        <dbReference type="SAM" id="SignalP"/>
    </source>
</evidence>
<keyword evidence="1" id="KW-0732">Signal</keyword>
<protein>
    <recommendedName>
        <fullName evidence="4">CBM20 domain-containing protein</fullName>
    </recommendedName>
</protein>
<dbReference type="InterPro" id="IPR013784">
    <property type="entry name" value="Carb-bd-like_fold"/>
</dbReference>
<reference evidence="2 3" key="1">
    <citation type="submission" date="2016-11" db="EMBL/GenBank/DDBJ databases">
        <authorList>
            <person name="Jaros S."/>
            <person name="Januszkiewicz K."/>
            <person name="Wedrychowicz H."/>
        </authorList>
    </citation>
    <scope>NUCLEOTIDE SEQUENCE [LARGE SCALE GENOMIC DNA]</scope>
    <source>
        <strain evidence="2 3">DSM 26991</strain>
    </source>
</reference>
<dbReference type="RefSeq" id="WP_073399878.1">
    <property type="nucleotide sequence ID" value="NZ_FQTV01000004.1"/>
</dbReference>
<dbReference type="Proteomes" id="UP000184509">
    <property type="component" value="Unassembled WGS sequence"/>
</dbReference>
<feature type="signal peptide" evidence="1">
    <location>
        <begin position="1"/>
        <end position="25"/>
    </location>
</feature>
<dbReference type="InterPro" id="IPR013783">
    <property type="entry name" value="Ig-like_fold"/>
</dbReference>
<dbReference type="EMBL" id="FQTV01000004">
    <property type="protein sequence ID" value="SHE96834.1"/>
    <property type="molecule type" value="Genomic_DNA"/>
</dbReference>
<sequence>MKTKQFYCMLLCLAGSLLFSQHVNAQVGSVHLNVELPGNGIQKDSAVFIAGSFNGWNPSDSSYCMKRIDSKHYTLEIPCFMNKKYSYKYTLGSWKGVEKAIDNKEIDNRTFVSKKKLKIKDVVALWNQPAPAAPMDTTLLLNKKQMAIIKSLNDSVGKTLPAILPRLLEIMQKGNLNMLSDQPDDALNKQCNKELGEMVTQILDSLGGIMKQMTDALTPEQKQKIREMMKNQDSPTLIMNLIEKLKPNSK</sequence>
<evidence type="ECO:0008006" key="4">
    <source>
        <dbReference type="Google" id="ProtNLM"/>
    </source>
</evidence>
<dbReference type="SUPFAM" id="SSF49452">
    <property type="entry name" value="Starch-binding domain-like"/>
    <property type="match status" value="1"/>
</dbReference>
<evidence type="ECO:0000313" key="3">
    <source>
        <dbReference type="Proteomes" id="UP000184509"/>
    </source>
</evidence>
<dbReference type="AlphaFoldDB" id="A0A1M4XTA7"/>
<dbReference type="Gene3D" id="2.60.40.10">
    <property type="entry name" value="Immunoglobulins"/>
    <property type="match status" value="1"/>
</dbReference>
<gene>
    <name evidence="2" type="ORF">SAMN05444405_104127</name>
</gene>
<dbReference type="OrthoDB" id="9803578at2"/>